<evidence type="ECO:0000313" key="12">
    <source>
        <dbReference type="Proteomes" id="UP000184512"/>
    </source>
</evidence>
<keyword evidence="12" id="KW-1185">Reference proteome</keyword>
<dbReference type="InterPro" id="IPR020846">
    <property type="entry name" value="MFS_dom"/>
</dbReference>
<evidence type="ECO:0000256" key="9">
    <source>
        <dbReference type="SAM" id="Phobius"/>
    </source>
</evidence>
<feature type="region of interest" description="Disordered" evidence="8">
    <location>
        <begin position="1"/>
        <end position="41"/>
    </location>
</feature>
<keyword evidence="4" id="KW-1003">Cell membrane</keyword>
<evidence type="ECO:0000256" key="6">
    <source>
        <dbReference type="ARBA" id="ARBA00022989"/>
    </source>
</evidence>
<feature type="transmembrane region" description="Helical" evidence="9">
    <location>
        <begin position="123"/>
        <end position="150"/>
    </location>
</feature>
<dbReference type="PANTHER" id="PTHR43271:SF1">
    <property type="entry name" value="INNER MEMBRANE TRANSPORT PROTEIN YNFM"/>
    <property type="match status" value="1"/>
</dbReference>
<keyword evidence="7 9" id="KW-0472">Membrane</keyword>
<dbReference type="InterPro" id="IPR011701">
    <property type="entry name" value="MFS"/>
</dbReference>
<evidence type="ECO:0000256" key="7">
    <source>
        <dbReference type="ARBA" id="ARBA00023136"/>
    </source>
</evidence>
<evidence type="ECO:0000256" key="8">
    <source>
        <dbReference type="SAM" id="MobiDB-lite"/>
    </source>
</evidence>
<keyword evidence="5 9" id="KW-0812">Transmembrane</keyword>
<name>A0A1M6J900_9ACTN</name>
<keyword evidence="3" id="KW-0813">Transport</keyword>
<keyword evidence="6 9" id="KW-1133">Transmembrane helix</keyword>
<evidence type="ECO:0000313" key="11">
    <source>
        <dbReference type="EMBL" id="SHJ43163.1"/>
    </source>
</evidence>
<dbReference type="Gene3D" id="1.20.1250.20">
    <property type="entry name" value="MFS general substrate transporter like domains"/>
    <property type="match status" value="1"/>
</dbReference>
<dbReference type="Pfam" id="PF07690">
    <property type="entry name" value="MFS_1"/>
    <property type="match status" value="1"/>
</dbReference>
<comment type="similarity">
    <text evidence="2">Belongs to the major facilitator superfamily.</text>
</comment>
<dbReference type="STRING" id="1123357.SAMN02745244_02491"/>
<proteinExistence type="inferred from homology"/>
<organism evidence="11 12">
    <name type="scientific">Tessaracoccus bendigoensis DSM 12906</name>
    <dbReference type="NCBI Taxonomy" id="1123357"/>
    <lineage>
        <taxon>Bacteria</taxon>
        <taxon>Bacillati</taxon>
        <taxon>Actinomycetota</taxon>
        <taxon>Actinomycetes</taxon>
        <taxon>Propionibacteriales</taxon>
        <taxon>Propionibacteriaceae</taxon>
        <taxon>Tessaracoccus</taxon>
    </lineage>
</organism>
<comment type="subcellular location">
    <subcellularLocation>
        <location evidence="1">Cell membrane</location>
        <topology evidence="1">Multi-pass membrane protein</topology>
    </subcellularLocation>
</comment>
<evidence type="ECO:0000256" key="4">
    <source>
        <dbReference type="ARBA" id="ARBA00022475"/>
    </source>
</evidence>
<evidence type="ECO:0000256" key="1">
    <source>
        <dbReference type="ARBA" id="ARBA00004651"/>
    </source>
</evidence>
<feature type="transmembrane region" description="Helical" evidence="9">
    <location>
        <begin position="53"/>
        <end position="72"/>
    </location>
</feature>
<dbReference type="InterPro" id="IPR036259">
    <property type="entry name" value="MFS_trans_sf"/>
</dbReference>
<dbReference type="Proteomes" id="UP000184512">
    <property type="component" value="Unassembled WGS sequence"/>
</dbReference>
<dbReference type="SUPFAM" id="SSF103473">
    <property type="entry name" value="MFS general substrate transporter"/>
    <property type="match status" value="1"/>
</dbReference>
<evidence type="ECO:0000256" key="2">
    <source>
        <dbReference type="ARBA" id="ARBA00008335"/>
    </source>
</evidence>
<feature type="domain" description="Major facilitator superfamily (MFS) profile" evidence="10">
    <location>
        <begin position="54"/>
        <end position="277"/>
    </location>
</feature>
<feature type="transmembrane region" description="Helical" evidence="9">
    <location>
        <begin position="204"/>
        <end position="227"/>
    </location>
</feature>
<dbReference type="AlphaFoldDB" id="A0A1M6J900"/>
<dbReference type="GO" id="GO:0005886">
    <property type="term" value="C:plasma membrane"/>
    <property type="evidence" value="ECO:0007669"/>
    <property type="project" value="UniProtKB-SubCell"/>
</dbReference>
<dbReference type="PANTHER" id="PTHR43271">
    <property type="entry name" value="BLL2771 PROTEIN"/>
    <property type="match status" value="1"/>
</dbReference>
<protein>
    <submittedName>
        <fullName evidence="11">Major Facilitator Superfamily protein</fullName>
    </submittedName>
</protein>
<accession>A0A1M6J900</accession>
<dbReference type="EMBL" id="FQZG01000048">
    <property type="protein sequence ID" value="SHJ43163.1"/>
    <property type="molecule type" value="Genomic_DNA"/>
</dbReference>
<feature type="transmembrane region" description="Helical" evidence="9">
    <location>
        <begin position="92"/>
        <end position="111"/>
    </location>
</feature>
<sequence length="277" mass="28500">MSEPLSRIEEPGHPGDGASPKDGGTGGDERPGSVLADGGAWQGNERGGRGYRAVLLALFFAGIATFAQLYSFQGVLPILARDLGINAAQASLTVSAATMGLAVAVIPWSLVSDRFGRRRTIAAAVIAATVLGVAGALMPGFAAVVVFRFLEGAALGGVPAVAMTYLSEEVRKSHVAVAAGTFVSGTSLGGLSGRLVAAPVGDFLGWRAGVLTVALVAACSTVAFLMIAPRQRGFIRRTTRLRGTDGLVARLLTNLRDPGLIALYLQSFLLMGSFVAM</sequence>
<dbReference type="PROSITE" id="PS50850">
    <property type="entry name" value="MFS"/>
    <property type="match status" value="1"/>
</dbReference>
<dbReference type="GO" id="GO:0022857">
    <property type="term" value="F:transmembrane transporter activity"/>
    <property type="evidence" value="ECO:0007669"/>
    <property type="project" value="InterPro"/>
</dbReference>
<reference evidence="11 12" key="1">
    <citation type="submission" date="2016-11" db="EMBL/GenBank/DDBJ databases">
        <authorList>
            <person name="Jaros S."/>
            <person name="Januszkiewicz K."/>
            <person name="Wedrychowicz H."/>
        </authorList>
    </citation>
    <scope>NUCLEOTIDE SEQUENCE [LARGE SCALE GENOMIC DNA]</scope>
    <source>
        <strain evidence="11 12">DSM 12906</strain>
    </source>
</reference>
<evidence type="ECO:0000259" key="10">
    <source>
        <dbReference type="PROSITE" id="PS50850"/>
    </source>
</evidence>
<evidence type="ECO:0000256" key="5">
    <source>
        <dbReference type="ARBA" id="ARBA00022692"/>
    </source>
</evidence>
<feature type="compositionally biased region" description="Basic and acidic residues" evidence="8">
    <location>
        <begin position="1"/>
        <end position="13"/>
    </location>
</feature>
<gene>
    <name evidence="11" type="ORF">SAMN02745244_02491</name>
</gene>
<evidence type="ECO:0000256" key="3">
    <source>
        <dbReference type="ARBA" id="ARBA00022448"/>
    </source>
</evidence>